<dbReference type="Pfam" id="PF03719">
    <property type="entry name" value="Ribosomal_S5_C"/>
    <property type="match status" value="1"/>
</dbReference>
<dbReference type="GO" id="GO:0003723">
    <property type="term" value="F:RNA binding"/>
    <property type="evidence" value="ECO:0007669"/>
    <property type="project" value="InterPro"/>
</dbReference>
<evidence type="ECO:0000313" key="7">
    <source>
        <dbReference type="Proteomes" id="UP000078348"/>
    </source>
</evidence>
<keyword evidence="7" id="KW-1185">Reference proteome</keyword>
<gene>
    <name evidence="6" type="ORF">AV274_2234</name>
</gene>
<dbReference type="PANTHER" id="PTHR48277:SF1">
    <property type="entry name" value="MITOCHONDRIAL RIBOSOMAL PROTEIN S5"/>
    <property type="match status" value="1"/>
</dbReference>
<dbReference type="InterPro" id="IPR020568">
    <property type="entry name" value="Ribosomal_Su5_D2-typ_SF"/>
</dbReference>
<dbReference type="InterPro" id="IPR014721">
    <property type="entry name" value="Ribsml_uS5_D2-typ_fold_subgr"/>
</dbReference>
<dbReference type="Proteomes" id="UP000078348">
    <property type="component" value="Unassembled WGS sequence"/>
</dbReference>
<evidence type="ECO:0000256" key="4">
    <source>
        <dbReference type="SAM" id="MobiDB-lite"/>
    </source>
</evidence>
<evidence type="ECO:0000256" key="3">
    <source>
        <dbReference type="ARBA" id="ARBA00023274"/>
    </source>
</evidence>
<evidence type="ECO:0000259" key="5">
    <source>
        <dbReference type="Pfam" id="PF03719"/>
    </source>
</evidence>
<evidence type="ECO:0000256" key="1">
    <source>
        <dbReference type="ARBA" id="ARBA00008945"/>
    </source>
</evidence>
<dbReference type="GO" id="GO:0005840">
    <property type="term" value="C:ribosome"/>
    <property type="evidence" value="ECO:0007669"/>
    <property type="project" value="UniProtKB-KW"/>
</dbReference>
<feature type="compositionally biased region" description="Acidic residues" evidence="4">
    <location>
        <begin position="285"/>
        <end position="296"/>
    </location>
</feature>
<name>A0A196SGA8_BLAHN</name>
<dbReference type="SUPFAM" id="SSF54211">
    <property type="entry name" value="Ribosomal protein S5 domain 2-like"/>
    <property type="match status" value="1"/>
</dbReference>
<dbReference type="PANTHER" id="PTHR48277">
    <property type="entry name" value="MITOCHONDRIAL RIBOSOMAL PROTEIN S5"/>
    <property type="match status" value="1"/>
</dbReference>
<organism evidence="6 7">
    <name type="scientific">Blastocystis sp. subtype 1 (strain ATCC 50177 / NandII)</name>
    <dbReference type="NCBI Taxonomy" id="478820"/>
    <lineage>
        <taxon>Eukaryota</taxon>
        <taxon>Sar</taxon>
        <taxon>Stramenopiles</taxon>
        <taxon>Bigyra</taxon>
        <taxon>Opalozoa</taxon>
        <taxon>Opalinata</taxon>
        <taxon>Blastocystidae</taxon>
        <taxon>Blastocystis</taxon>
    </lineage>
</organism>
<dbReference type="Gene3D" id="3.30.230.10">
    <property type="match status" value="1"/>
</dbReference>
<dbReference type="GO" id="GO:0005737">
    <property type="term" value="C:cytoplasm"/>
    <property type="evidence" value="ECO:0007669"/>
    <property type="project" value="UniProtKB-ARBA"/>
</dbReference>
<comment type="caution">
    <text evidence="6">The sequence shown here is derived from an EMBL/GenBank/DDBJ whole genome shotgun (WGS) entry which is preliminary data.</text>
</comment>
<proteinExistence type="inferred from homology"/>
<dbReference type="InterPro" id="IPR000851">
    <property type="entry name" value="Ribosomal_uS5"/>
</dbReference>
<keyword evidence="3" id="KW-0687">Ribonucleoprotein</keyword>
<dbReference type="GO" id="GO:0003735">
    <property type="term" value="F:structural constituent of ribosome"/>
    <property type="evidence" value="ECO:0007669"/>
    <property type="project" value="InterPro"/>
</dbReference>
<evidence type="ECO:0000256" key="2">
    <source>
        <dbReference type="ARBA" id="ARBA00022980"/>
    </source>
</evidence>
<dbReference type="STRING" id="478820.A0A196SGA8"/>
<dbReference type="EMBL" id="LXWW01000102">
    <property type="protein sequence ID" value="OAO16048.1"/>
    <property type="molecule type" value="Genomic_DNA"/>
</dbReference>
<dbReference type="FunFam" id="3.30.230.10:FF:000002">
    <property type="entry name" value="30S ribosomal protein S5"/>
    <property type="match status" value="1"/>
</dbReference>
<comment type="similarity">
    <text evidence="1">Belongs to the universal ribosomal protein uS5 family.</text>
</comment>
<evidence type="ECO:0000313" key="6">
    <source>
        <dbReference type="EMBL" id="OAO16048.1"/>
    </source>
</evidence>
<keyword evidence="2 6" id="KW-0689">Ribosomal protein</keyword>
<reference evidence="6 7" key="1">
    <citation type="submission" date="2016-05" db="EMBL/GenBank/DDBJ databases">
        <title>Nuclear genome of Blastocystis sp. subtype 1 NandII.</title>
        <authorList>
            <person name="Gentekaki E."/>
            <person name="Curtis B."/>
            <person name="Stairs C."/>
            <person name="Eme L."/>
            <person name="Herman E."/>
            <person name="Klimes V."/>
            <person name="Arias M.C."/>
            <person name="Elias M."/>
            <person name="Hilliou F."/>
            <person name="Klute M."/>
            <person name="Malik S.-B."/>
            <person name="Pightling A."/>
            <person name="Rachubinski R."/>
            <person name="Salas D."/>
            <person name="Schlacht A."/>
            <person name="Suga H."/>
            <person name="Archibald J."/>
            <person name="Ball S.G."/>
            <person name="Clark G."/>
            <person name="Dacks J."/>
            <person name="Van Der Giezen M."/>
            <person name="Tsaousis A."/>
            <person name="Roger A."/>
        </authorList>
    </citation>
    <scope>NUCLEOTIDE SEQUENCE [LARGE SCALE GENOMIC DNA]</scope>
    <source>
        <strain evidence="7">ATCC 50177 / NandII</strain>
    </source>
</reference>
<dbReference type="InterPro" id="IPR005324">
    <property type="entry name" value="Ribosomal_uS5_C"/>
</dbReference>
<feature type="domain" description="Small ribosomal subunit protein uS5 C-terminal" evidence="5">
    <location>
        <begin position="405"/>
        <end position="473"/>
    </location>
</feature>
<feature type="region of interest" description="Disordered" evidence="4">
    <location>
        <begin position="273"/>
        <end position="296"/>
    </location>
</feature>
<dbReference type="OrthoDB" id="309483at2759"/>
<dbReference type="AlphaFoldDB" id="A0A196SGA8"/>
<dbReference type="GO" id="GO:0006412">
    <property type="term" value="P:translation"/>
    <property type="evidence" value="ECO:0007669"/>
    <property type="project" value="InterPro"/>
</dbReference>
<accession>A0A196SGA8</accession>
<protein>
    <submittedName>
        <fullName evidence="6">30S ribosomal protein S5</fullName>
    </submittedName>
</protein>
<sequence length="494" mass="55803">MLSTVRVLRRADHRILSSLKSFKGFARCASTLKAPVYPSDADRELVNDEYYDIMEDGIANDLEEALAEDSPYSYKPMNWLPNQIKENPQIADRLQDYYKRCVKNLPPTKRMEFLFSKKMNLPEIWDTDLAPLAPVVRPKDIPDDHEVDVWSYNDWRNVALTGSTLPPDESCEKEIAENYANNPAVDYRKVNGLDERLQPLAEKVLTPLLNSLNGDSAVTDDEKRLRLMKQLVADGEEEVPKCVFEKEEEVMDEAKAKQVMRSMLDGIKLEGTSAETPATPFNMEKEEEEEEEEEVNFDVDGFRQLIQRYRIAGGRKEVSEEAMTKPFDTGFILNVRHVDKKKANMTRRLSAVLTCNGTETGGVAIGYARSEKSPEAAAKADVASVDSRMFVELFEDRTLFAPVYGKFNQTRVKILPACKGHGIKGSDLMYGILSSLGVQDAICKVYGNTNPYSVTQATMDALSKCCSLEELALRTGRRYFDLNTIYKRKTAMGN</sequence>
<dbReference type="GO" id="GO:1990904">
    <property type="term" value="C:ribonucleoprotein complex"/>
    <property type="evidence" value="ECO:0007669"/>
    <property type="project" value="UniProtKB-KW"/>
</dbReference>